<gene>
    <name evidence="2" type="ORF">Zm00014a_039982</name>
</gene>
<dbReference type="ExpressionAtlas" id="A0A3L6EKH1">
    <property type="expression patterns" value="baseline and differential"/>
</dbReference>
<accession>A0A3L6EKH1</accession>
<dbReference type="AlphaFoldDB" id="A0A3L6EKH1"/>
<name>A0A3L6EKH1_MAIZE</name>
<feature type="region of interest" description="Disordered" evidence="1">
    <location>
        <begin position="75"/>
        <end position="107"/>
    </location>
</feature>
<dbReference type="Proteomes" id="UP000251960">
    <property type="component" value="Chromosome 5"/>
</dbReference>
<comment type="caution">
    <text evidence="2">The sequence shown here is derived from an EMBL/GenBank/DDBJ whole genome shotgun (WGS) entry which is preliminary data.</text>
</comment>
<dbReference type="EMBL" id="NCVQ01000006">
    <property type="protein sequence ID" value="PWZ21584.1"/>
    <property type="molecule type" value="Genomic_DNA"/>
</dbReference>
<proteinExistence type="predicted"/>
<reference evidence="2" key="1">
    <citation type="journal article" date="2018" name="Nat. Genet.">
        <title>Extensive intraspecific gene order and gene structural variations between Mo17 and other maize genomes.</title>
        <authorList>
            <person name="Sun S."/>
            <person name="Zhou Y."/>
            <person name="Chen J."/>
            <person name="Shi J."/>
            <person name="Zhao H."/>
            <person name="Zhao H."/>
            <person name="Song W."/>
            <person name="Zhang M."/>
            <person name="Cui Y."/>
            <person name="Dong X."/>
            <person name="Liu H."/>
            <person name="Ma X."/>
            <person name="Jiao Y."/>
            <person name="Wang B."/>
            <person name="Wei X."/>
            <person name="Stein J.C."/>
            <person name="Glaubitz J.C."/>
            <person name="Lu F."/>
            <person name="Yu G."/>
            <person name="Liang C."/>
            <person name="Fengler K."/>
            <person name="Li B."/>
            <person name="Rafalski A."/>
            <person name="Schnable P.S."/>
            <person name="Ware D.H."/>
            <person name="Buckler E.S."/>
            <person name="Lai J."/>
        </authorList>
    </citation>
    <scope>NUCLEOTIDE SEQUENCE [LARGE SCALE GENOMIC DNA]</scope>
    <source>
        <tissue evidence="2">Seedling</tissue>
    </source>
</reference>
<protein>
    <submittedName>
        <fullName evidence="2">Uncharacterized protein</fullName>
    </submittedName>
</protein>
<evidence type="ECO:0000313" key="2">
    <source>
        <dbReference type="EMBL" id="PWZ21584.1"/>
    </source>
</evidence>
<feature type="region of interest" description="Disordered" evidence="1">
    <location>
        <begin position="1"/>
        <end position="35"/>
    </location>
</feature>
<feature type="compositionally biased region" description="Low complexity" evidence="1">
    <location>
        <begin position="95"/>
        <end position="107"/>
    </location>
</feature>
<organism evidence="2">
    <name type="scientific">Zea mays</name>
    <name type="common">Maize</name>
    <dbReference type="NCBI Taxonomy" id="4577"/>
    <lineage>
        <taxon>Eukaryota</taxon>
        <taxon>Viridiplantae</taxon>
        <taxon>Streptophyta</taxon>
        <taxon>Embryophyta</taxon>
        <taxon>Tracheophyta</taxon>
        <taxon>Spermatophyta</taxon>
        <taxon>Magnoliopsida</taxon>
        <taxon>Liliopsida</taxon>
        <taxon>Poales</taxon>
        <taxon>Poaceae</taxon>
        <taxon>PACMAD clade</taxon>
        <taxon>Panicoideae</taxon>
        <taxon>Andropogonodae</taxon>
        <taxon>Andropogoneae</taxon>
        <taxon>Tripsacinae</taxon>
        <taxon>Zea</taxon>
    </lineage>
</organism>
<feature type="compositionally biased region" description="Pro residues" evidence="1">
    <location>
        <begin position="7"/>
        <end position="30"/>
    </location>
</feature>
<sequence>MDRSLLLPPPASSPPAPSPALPGGESPPLPGAILPHPSLAVAVQPAVPYSTSRTSSLTPRTTATLQATGRLLLHQDPVRATHSSGRGKALRWRDSSPSSDSLDVGSPSSFKDVLLAGTISTSVSVSSGDKGSHDTQARTLQASVQNSSGVGGRFVHRSSPLRSLVQPMRQKPLVDREGFTLVESRCTQKQRRRLERSFGIQALETFKGGASSASHLTTGLPSVVPSSVASFAIRLGIHHMLVRVATRLTDSNLPFPRSARAWLDVCMLLFIDRLLSMRRSALLKMQGGHSLMRAVVVGVAWCPALLLTLSAQRSHILLLLGSSHGLQVSTRGLKCLIVPLFSM</sequence>
<evidence type="ECO:0000256" key="1">
    <source>
        <dbReference type="SAM" id="MobiDB-lite"/>
    </source>
</evidence>